<gene>
    <name evidence="4" type="ORF">KP79_PYT23951</name>
</gene>
<comment type="caution">
    <text evidence="4">The sequence shown here is derived from an EMBL/GenBank/DDBJ whole genome shotgun (WGS) entry which is preliminary data.</text>
</comment>
<keyword evidence="5" id="KW-1185">Reference proteome</keyword>
<dbReference type="PROSITE" id="PS00166">
    <property type="entry name" value="ENOYL_COA_HYDRATASE"/>
    <property type="match status" value="1"/>
</dbReference>
<dbReference type="SUPFAM" id="SSF52096">
    <property type="entry name" value="ClpP/crotonase"/>
    <property type="match status" value="1"/>
</dbReference>
<name>A0A210QK99_MIZYE</name>
<dbReference type="EMBL" id="NEDP02003225">
    <property type="protein sequence ID" value="OWF49169.1"/>
    <property type="molecule type" value="Genomic_DNA"/>
</dbReference>
<dbReference type="STRING" id="6573.A0A210QK99"/>
<dbReference type="Gene3D" id="1.10.287.2460">
    <property type="match status" value="1"/>
</dbReference>
<dbReference type="CDD" id="cd06558">
    <property type="entry name" value="crotonase-like"/>
    <property type="match status" value="1"/>
</dbReference>
<dbReference type="GO" id="GO:0003824">
    <property type="term" value="F:catalytic activity"/>
    <property type="evidence" value="ECO:0007669"/>
    <property type="project" value="InterPro"/>
</dbReference>
<dbReference type="OrthoDB" id="448450at2759"/>
<dbReference type="NCBIfam" id="NF006108">
    <property type="entry name" value="PRK08259.1"/>
    <property type="match status" value="1"/>
</dbReference>
<evidence type="ECO:0000256" key="3">
    <source>
        <dbReference type="SAM" id="MobiDB-lite"/>
    </source>
</evidence>
<organism evidence="4 5">
    <name type="scientific">Mizuhopecten yessoensis</name>
    <name type="common">Japanese scallop</name>
    <name type="synonym">Patinopecten yessoensis</name>
    <dbReference type="NCBI Taxonomy" id="6573"/>
    <lineage>
        <taxon>Eukaryota</taxon>
        <taxon>Metazoa</taxon>
        <taxon>Spiralia</taxon>
        <taxon>Lophotrochozoa</taxon>
        <taxon>Mollusca</taxon>
        <taxon>Bivalvia</taxon>
        <taxon>Autobranchia</taxon>
        <taxon>Pteriomorphia</taxon>
        <taxon>Pectinida</taxon>
        <taxon>Pectinoidea</taxon>
        <taxon>Pectinidae</taxon>
        <taxon>Mizuhopecten</taxon>
    </lineage>
</organism>
<evidence type="ECO:0000256" key="1">
    <source>
        <dbReference type="ARBA" id="ARBA00005254"/>
    </source>
</evidence>
<proteinExistence type="inferred from homology"/>
<dbReference type="PANTHER" id="PTHR43802">
    <property type="entry name" value="ENOYL-COA HYDRATASE"/>
    <property type="match status" value="1"/>
</dbReference>
<evidence type="ECO:0000256" key="2">
    <source>
        <dbReference type="RuleBase" id="RU003707"/>
    </source>
</evidence>
<comment type="similarity">
    <text evidence="1 2">Belongs to the enoyl-CoA hydratase/isomerase family.</text>
</comment>
<dbReference type="InterPro" id="IPR001753">
    <property type="entry name" value="Enoyl-CoA_hydra/iso"/>
</dbReference>
<dbReference type="Pfam" id="PF00378">
    <property type="entry name" value="ECH_1"/>
    <property type="match status" value="1"/>
</dbReference>
<evidence type="ECO:0000313" key="5">
    <source>
        <dbReference type="Proteomes" id="UP000242188"/>
    </source>
</evidence>
<feature type="compositionally biased region" description="Basic and acidic residues" evidence="3">
    <location>
        <begin position="290"/>
        <end position="302"/>
    </location>
</feature>
<accession>A0A210QK99</accession>
<evidence type="ECO:0000313" key="4">
    <source>
        <dbReference type="EMBL" id="OWF49169.1"/>
    </source>
</evidence>
<reference evidence="4 5" key="1">
    <citation type="journal article" date="2017" name="Nat. Ecol. Evol.">
        <title>Scallop genome provides insights into evolution of bilaterian karyotype and development.</title>
        <authorList>
            <person name="Wang S."/>
            <person name="Zhang J."/>
            <person name="Jiao W."/>
            <person name="Li J."/>
            <person name="Xun X."/>
            <person name="Sun Y."/>
            <person name="Guo X."/>
            <person name="Huan P."/>
            <person name="Dong B."/>
            <person name="Zhang L."/>
            <person name="Hu X."/>
            <person name="Sun X."/>
            <person name="Wang J."/>
            <person name="Zhao C."/>
            <person name="Wang Y."/>
            <person name="Wang D."/>
            <person name="Huang X."/>
            <person name="Wang R."/>
            <person name="Lv J."/>
            <person name="Li Y."/>
            <person name="Zhang Z."/>
            <person name="Liu B."/>
            <person name="Lu W."/>
            <person name="Hui Y."/>
            <person name="Liang J."/>
            <person name="Zhou Z."/>
            <person name="Hou R."/>
            <person name="Li X."/>
            <person name="Liu Y."/>
            <person name="Li H."/>
            <person name="Ning X."/>
            <person name="Lin Y."/>
            <person name="Zhao L."/>
            <person name="Xing Q."/>
            <person name="Dou J."/>
            <person name="Li Y."/>
            <person name="Mao J."/>
            <person name="Guo H."/>
            <person name="Dou H."/>
            <person name="Li T."/>
            <person name="Mu C."/>
            <person name="Jiang W."/>
            <person name="Fu Q."/>
            <person name="Fu X."/>
            <person name="Miao Y."/>
            <person name="Liu J."/>
            <person name="Yu Q."/>
            <person name="Li R."/>
            <person name="Liao H."/>
            <person name="Li X."/>
            <person name="Kong Y."/>
            <person name="Jiang Z."/>
            <person name="Chourrout D."/>
            <person name="Li R."/>
            <person name="Bao Z."/>
        </authorList>
    </citation>
    <scope>NUCLEOTIDE SEQUENCE [LARGE SCALE GENOMIC DNA]</scope>
    <source>
        <strain evidence="4 5">PY_sf001</strain>
    </source>
</reference>
<dbReference type="Gene3D" id="3.90.226.10">
    <property type="entry name" value="2-enoyl-CoA Hydratase, Chain A, domain 1"/>
    <property type="match status" value="1"/>
</dbReference>
<dbReference type="PANTHER" id="PTHR43802:SF1">
    <property type="entry name" value="IP11341P-RELATED"/>
    <property type="match status" value="1"/>
</dbReference>
<sequence length="302" mass="32540">MFRRRLIGYLASSMSRIPRQFSSGRNYTAIGTVKVEVLGDRNVCVIEIVRPEVRNAVDPPTAKALYTAFREFDEDQNCHVAVLHGTGGNFCAGYDLKAFSKSDGTENGIEPPNVSDVGPMGPTRLKLSKPVIAAVSGYAVAGGLELALMCDLRVVDESAIMGVFCRRFGVPLIDGGTVRLPHLIGLSRALDLILTGRPVDAQEALTIGLANRVVPTGTVLEAAIDLAADIAQFPQRCMRTDRTSALHSVYTTDSFQEALAREFYNGIKVIQEESLPGARSFAKGAGRHGKFSDSKTDPPSKL</sequence>
<dbReference type="Proteomes" id="UP000242188">
    <property type="component" value="Unassembled WGS sequence"/>
</dbReference>
<feature type="region of interest" description="Disordered" evidence="3">
    <location>
        <begin position="280"/>
        <end position="302"/>
    </location>
</feature>
<protein>
    <submittedName>
        <fullName evidence="4">Carnitinyl-CoA dehydratase</fullName>
    </submittedName>
</protein>
<dbReference type="InterPro" id="IPR029045">
    <property type="entry name" value="ClpP/crotonase-like_dom_sf"/>
</dbReference>
<dbReference type="InterPro" id="IPR018376">
    <property type="entry name" value="Enoyl-CoA_hyd/isom_CS"/>
</dbReference>
<dbReference type="AlphaFoldDB" id="A0A210QK99"/>